<feature type="transmembrane region" description="Helical" evidence="6">
    <location>
        <begin position="159"/>
        <end position="180"/>
    </location>
</feature>
<comment type="subcellular location">
    <subcellularLocation>
        <location evidence="1 6">Cell membrane</location>
        <topology evidence="1 6">Multi-pass membrane protein</topology>
    </subcellularLocation>
</comment>
<feature type="transmembrane region" description="Helical" evidence="6">
    <location>
        <begin position="12"/>
        <end position="29"/>
    </location>
</feature>
<keyword evidence="5 6" id="KW-0472">Membrane</keyword>
<evidence type="ECO:0000313" key="8">
    <source>
        <dbReference type="EMBL" id="MFC0212758.1"/>
    </source>
</evidence>
<comment type="similarity">
    <text evidence="6">Belongs to the TVP38/TMEM64 family.</text>
</comment>
<proteinExistence type="inferred from homology"/>
<comment type="caution">
    <text evidence="8">The sequence shown here is derived from an EMBL/GenBank/DDBJ whole genome shotgun (WGS) entry which is preliminary data.</text>
</comment>
<feature type="transmembrane region" description="Helical" evidence="6">
    <location>
        <begin position="87"/>
        <end position="105"/>
    </location>
</feature>
<feature type="transmembrane region" description="Helical" evidence="6">
    <location>
        <begin position="49"/>
        <end position="75"/>
    </location>
</feature>
<dbReference type="EMBL" id="JBHLWN010000034">
    <property type="protein sequence ID" value="MFC0212758.1"/>
    <property type="molecule type" value="Genomic_DNA"/>
</dbReference>
<feature type="transmembrane region" description="Helical" evidence="6">
    <location>
        <begin position="131"/>
        <end position="152"/>
    </location>
</feature>
<dbReference type="PANTHER" id="PTHR12677:SF59">
    <property type="entry name" value="GOLGI APPARATUS MEMBRANE PROTEIN TVP38-RELATED"/>
    <property type="match status" value="1"/>
</dbReference>
<keyword evidence="3 6" id="KW-0812">Transmembrane</keyword>
<dbReference type="InterPro" id="IPR015414">
    <property type="entry name" value="TMEM64"/>
</dbReference>
<evidence type="ECO:0000256" key="2">
    <source>
        <dbReference type="ARBA" id="ARBA00022475"/>
    </source>
</evidence>
<dbReference type="RefSeq" id="WP_377469981.1">
    <property type="nucleotide sequence ID" value="NZ_JBHLWN010000034.1"/>
</dbReference>
<keyword evidence="2 6" id="KW-1003">Cell membrane</keyword>
<gene>
    <name evidence="8" type="ORF">ACFFK0_09810</name>
</gene>
<evidence type="ECO:0000259" key="7">
    <source>
        <dbReference type="Pfam" id="PF09335"/>
    </source>
</evidence>
<protein>
    <recommendedName>
        <fullName evidence="6">TVP38/TMEM64 family membrane protein</fullName>
    </recommendedName>
</protein>
<evidence type="ECO:0000256" key="6">
    <source>
        <dbReference type="RuleBase" id="RU366058"/>
    </source>
</evidence>
<evidence type="ECO:0000256" key="3">
    <source>
        <dbReference type="ARBA" id="ARBA00022692"/>
    </source>
</evidence>
<dbReference type="PANTHER" id="PTHR12677">
    <property type="entry name" value="GOLGI APPARATUS MEMBRANE PROTEIN TVP38-RELATED"/>
    <property type="match status" value="1"/>
</dbReference>
<sequence>MPDGRRRRSPFRSKWLIALVYIGGLAIVLSERDALGEWLTSRDDAGDAVLLFLAAAALALFPVIPFGIVAGVLGAKFGVVTGSIMNIGASVIAAYIMFVFARLSLTDVAERVAMRYRYAERMQQLMKANPFFAVLFARLIPIIPAPVVNVYSGVSGITTAAYVTATVLGKIPVMLVFAIVGDQLAASAGSAALTIIIYGAFLLAVYGAYRLWLRRQA</sequence>
<evidence type="ECO:0000256" key="1">
    <source>
        <dbReference type="ARBA" id="ARBA00004651"/>
    </source>
</evidence>
<keyword evidence="9" id="KW-1185">Reference proteome</keyword>
<organism evidence="8 9">
    <name type="scientific">Paenibacillus chartarius</name>
    <dbReference type="NCBI Taxonomy" id="747481"/>
    <lineage>
        <taxon>Bacteria</taxon>
        <taxon>Bacillati</taxon>
        <taxon>Bacillota</taxon>
        <taxon>Bacilli</taxon>
        <taxon>Bacillales</taxon>
        <taxon>Paenibacillaceae</taxon>
        <taxon>Paenibacillus</taxon>
    </lineage>
</organism>
<evidence type="ECO:0000313" key="9">
    <source>
        <dbReference type="Proteomes" id="UP001589776"/>
    </source>
</evidence>
<feature type="domain" description="VTT" evidence="7">
    <location>
        <begin position="64"/>
        <end position="183"/>
    </location>
</feature>
<dbReference type="Proteomes" id="UP001589776">
    <property type="component" value="Unassembled WGS sequence"/>
</dbReference>
<feature type="transmembrane region" description="Helical" evidence="6">
    <location>
        <begin position="186"/>
        <end position="209"/>
    </location>
</feature>
<evidence type="ECO:0000256" key="5">
    <source>
        <dbReference type="ARBA" id="ARBA00023136"/>
    </source>
</evidence>
<dbReference type="Pfam" id="PF09335">
    <property type="entry name" value="VTT_dom"/>
    <property type="match status" value="1"/>
</dbReference>
<evidence type="ECO:0000256" key="4">
    <source>
        <dbReference type="ARBA" id="ARBA00022989"/>
    </source>
</evidence>
<dbReference type="InterPro" id="IPR032816">
    <property type="entry name" value="VTT_dom"/>
</dbReference>
<keyword evidence="4 6" id="KW-1133">Transmembrane helix</keyword>
<reference evidence="8 9" key="1">
    <citation type="submission" date="2024-09" db="EMBL/GenBank/DDBJ databases">
        <authorList>
            <person name="Sun Q."/>
            <person name="Mori K."/>
        </authorList>
    </citation>
    <scope>NUCLEOTIDE SEQUENCE [LARGE SCALE GENOMIC DNA]</scope>
    <source>
        <strain evidence="8 9">CCM 7759</strain>
    </source>
</reference>
<accession>A0ABV6DJC8</accession>
<name>A0ABV6DJC8_9BACL</name>